<dbReference type="GeneID" id="110070373"/>
<feature type="compositionally biased region" description="Basic and acidic residues" evidence="7">
    <location>
        <begin position="296"/>
        <end position="307"/>
    </location>
</feature>
<dbReference type="GO" id="GO:0000981">
    <property type="term" value="F:DNA-binding transcription factor activity, RNA polymerase II-specific"/>
    <property type="evidence" value="ECO:0007669"/>
    <property type="project" value="TreeGrafter"/>
</dbReference>
<keyword evidence="10" id="KW-1185">Reference proteome</keyword>
<feature type="domain" description="C2H2-type" evidence="8">
    <location>
        <begin position="490"/>
        <end position="510"/>
    </location>
</feature>
<feature type="compositionally biased region" description="Basic and acidic residues" evidence="7">
    <location>
        <begin position="132"/>
        <end position="150"/>
    </location>
</feature>
<dbReference type="InterPro" id="IPR013087">
    <property type="entry name" value="Znf_C2H2_type"/>
</dbReference>
<evidence type="ECO:0000313" key="11">
    <source>
        <dbReference type="RefSeq" id="XP_020633708.2"/>
    </source>
</evidence>
<evidence type="ECO:0000256" key="4">
    <source>
        <dbReference type="ARBA" id="ARBA00022833"/>
    </source>
</evidence>
<reference evidence="11" key="2">
    <citation type="submission" date="2025-08" db="UniProtKB">
        <authorList>
            <consortium name="RefSeq"/>
        </authorList>
    </citation>
    <scope>IDENTIFICATION</scope>
</reference>
<protein>
    <submittedName>
        <fullName evidence="11">Uncharacterized protein</fullName>
    </submittedName>
</protein>
<keyword evidence="4" id="KW-0862">Zinc</keyword>
<dbReference type="Gene3D" id="1.10.4020.10">
    <property type="entry name" value="DNA breaking-rejoining enzymes"/>
    <property type="match status" value="1"/>
</dbReference>
<evidence type="ECO:0000256" key="6">
    <source>
        <dbReference type="PROSITE-ProRule" id="PRU00042"/>
    </source>
</evidence>
<dbReference type="GO" id="GO:0031519">
    <property type="term" value="C:PcG protein complex"/>
    <property type="evidence" value="ECO:0007669"/>
    <property type="project" value="TreeGrafter"/>
</dbReference>
<dbReference type="Proteomes" id="UP001652642">
    <property type="component" value="Chromosome 2"/>
</dbReference>
<dbReference type="SUPFAM" id="SSF47353">
    <property type="entry name" value="Retrovirus capsid dimerization domain-like"/>
    <property type="match status" value="1"/>
</dbReference>
<feature type="region of interest" description="Disordered" evidence="7">
    <location>
        <begin position="275"/>
        <end position="323"/>
    </location>
</feature>
<dbReference type="Gene3D" id="3.30.160.60">
    <property type="entry name" value="Classic Zinc Finger"/>
    <property type="match status" value="5"/>
</dbReference>
<dbReference type="RefSeq" id="XP_020633708.2">
    <property type="nucleotide sequence ID" value="XM_020778049.2"/>
</dbReference>
<dbReference type="GO" id="GO:0000785">
    <property type="term" value="C:chromatin"/>
    <property type="evidence" value="ECO:0007669"/>
    <property type="project" value="TreeGrafter"/>
</dbReference>
<dbReference type="KEGG" id="pvt:110070373"/>
<keyword evidence="1" id="KW-0479">Metal-binding</keyword>
<evidence type="ECO:0000259" key="8">
    <source>
        <dbReference type="PROSITE" id="PS50157"/>
    </source>
</evidence>
<evidence type="ECO:0000256" key="2">
    <source>
        <dbReference type="ARBA" id="ARBA00022737"/>
    </source>
</evidence>
<dbReference type="GO" id="GO:0000978">
    <property type="term" value="F:RNA polymerase II cis-regulatory region sequence-specific DNA binding"/>
    <property type="evidence" value="ECO:0007669"/>
    <property type="project" value="TreeGrafter"/>
</dbReference>
<feature type="domain" description="C2H2-type" evidence="8">
    <location>
        <begin position="462"/>
        <end position="489"/>
    </location>
</feature>
<evidence type="ECO:0000256" key="5">
    <source>
        <dbReference type="ARBA" id="ARBA00023242"/>
    </source>
</evidence>
<dbReference type="SMART" id="SM00431">
    <property type="entry name" value="SCAN"/>
    <property type="match status" value="1"/>
</dbReference>
<dbReference type="PROSITE" id="PS00028">
    <property type="entry name" value="ZINC_FINGER_C2H2_1"/>
    <property type="match status" value="4"/>
</dbReference>
<feature type="domain" description="SCAN box" evidence="9">
    <location>
        <begin position="174"/>
        <end position="249"/>
    </location>
</feature>
<dbReference type="PROSITE" id="PS50157">
    <property type="entry name" value="ZINC_FINGER_C2H2_2"/>
    <property type="match status" value="5"/>
</dbReference>
<gene>
    <name evidence="11" type="primary">LOC110070373</name>
</gene>
<organism evidence="10 11">
    <name type="scientific">Pogona vitticeps</name>
    <name type="common">central bearded dragon</name>
    <dbReference type="NCBI Taxonomy" id="103695"/>
    <lineage>
        <taxon>Eukaryota</taxon>
        <taxon>Metazoa</taxon>
        <taxon>Chordata</taxon>
        <taxon>Craniata</taxon>
        <taxon>Vertebrata</taxon>
        <taxon>Euteleostomi</taxon>
        <taxon>Lepidosauria</taxon>
        <taxon>Squamata</taxon>
        <taxon>Bifurcata</taxon>
        <taxon>Unidentata</taxon>
        <taxon>Episquamata</taxon>
        <taxon>Toxicofera</taxon>
        <taxon>Iguania</taxon>
        <taxon>Acrodonta</taxon>
        <taxon>Agamidae</taxon>
        <taxon>Amphibolurinae</taxon>
        <taxon>Pogona</taxon>
    </lineage>
</organism>
<dbReference type="InterPro" id="IPR003309">
    <property type="entry name" value="SCAN_dom"/>
</dbReference>
<evidence type="ECO:0000256" key="1">
    <source>
        <dbReference type="ARBA" id="ARBA00022723"/>
    </source>
</evidence>
<feature type="compositionally biased region" description="Basic and acidic residues" evidence="7">
    <location>
        <begin position="30"/>
        <end position="66"/>
    </location>
</feature>
<dbReference type="InParanoid" id="A0A6J0SFY2"/>
<name>A0A6J0SFY2_9SAUR</name>
<dbReference type="PANTHER" id="PTHR14003:SF19">
    <property type="entry name" value="YY2 TRANSCRIPTION FACTOR"/>
    <property type="match status" value="1"/>
</dbReference>
<keyword evidence="2" id="KW-0677">Repeat</keyword>
<dbReference type="InterPro" id="IPR036236">
    <property type="entry name" value="Znf_C2H2_sf"/>
</dbReference>
<feature type="region of interest" description="Disordered" evidence="7">
    <location>
        <begin position="1"/>
        <end position="150"/>
    </location>
</feature>
<reference evidence="10" key="1">
    <citation type="submission" date="2025-05" db="UniProtKB">
        <authorList>
            <consortium name="RefSeq"/>
        </authorList>
    </citation>
    <scope>NUCLEOTIDE SEQUENCE [LARGE SCALE GENOMIC DNA]</scope>
</reference>
<dbReference type="GO" id="GO:0005667">
    <property type="term" value="C:transcription regulator complex"/>
    <property type="evidence" value="ECO:0007669"/>
    <property type="project" value="TreeGrafter"/>
</dbReference>
<dbReference type="PROSITE" id="PS50804">
    <property type="entry name" value="SCAN_BOX"/>
    <property type="match status" value="1"/>
</dbReference>
<proteinExistence type="predicted"/>
<dbReference type="AlphaFoldDB" id="A0A6J0SFY2"/>
<dbReference type="GO" id="GO:0008270">
    <property type="term" value="F:zinc ion binding"/>
    <property type="evidence" value="ECO:0007669"/>
    <property type="project" value="UniProtKB-KW"/>
</dbReference>
<dbReference type="Pfam" id="PF02023">
    <property type="entry name" value="SCAN"/>
    <property type="match status" value="1"/>
</dbReference>
<dbReference type="SMART" id="SM00355">
    <property type="entry name" value="ZnF_C2H2"/>
    <property type="match status" value="5"/>
</dbReference>
<dbReference type="Pfam" id="PF00096">
    <property type="entry name" value="zf-C2H2"/>
    <property type="match status" value="5"/>
</dbReference>
<dbReference type="OrthoDB" id="654211at2759"/>
<evidence type="ECO:0000313" key="10">
    <source>
        <dbReference type="Proteomes" id="UP001652642"/>
    </source>
</evidence>
<dbReference type="InterPro" id="IPR038269">
    <property type="entry name" value="SCAN_sf"/>
</dbReference>
<feature type="compositionally biased region" description="Basic and acidic residues" evidence="7">
    <location>
        <begin position="275"/>
        <end position="288"/>
    </location>
</feature>
<keyword evidence="3 6" id="KW-0863">Zinc-finger</keyword>
<feature type="domain" description="C2H2-type" evidence="8">
    <location>
        <begin position="406"/>
        <end position="433"/>
    </location>
</feature>
<dbReference type="CDD" id="cd07936">
    <property type="entry name" value="SCAN"/>
    <property type="match status" value="1"/>
</dbReference>
<feature type="domain" description="C2H2-type" evidence="8">
    <location>
        <begin position="378"/>
        <end position="405"/>
    </location>
</feature>
<accession>A0A6J0SFY2</accession>
<feature type="domain" description="C2H2-type" evidence="8">
    <location>
        <begin position="434"/>
        <end position="461"/>
    </location>
</feature>
<evidence type="ECO:0000259" key="9">
    <source>
        <dbReference type="PROSITE" id="PS50804"/>
    </source>
</evidence>
<sequence>MEAELQDGLSPGLLKAEQEKGMRGLNSMRPDPEKGGRRETHAIHGENLRDFGGKAVPEEVTREPRKGLQQRWESQLQEFLKALEPPHTEGGGSQLSGPLPRSRPHPSLTPSEGRANSSHRSRGERVFYLPSRPREDVHQGERRPLDRGKLDSQEAKRLMLRREASNLHDECRLFRCFGYQEAEGPREACRHLRRLCHQWLKPERHTKEQILELVILEQFLAVLPPEMQSWVQDCSPQTCTQAVVLAEDFLTWQQENQVREEQMISPFEEEGSVKKPLLDGWMKPKDDGDTAELEDEKLSRTEKKDPENSEELEPHWMLSGRPDQSVPLCSDRGEVPEILFGNCLEREAGKFINSQGTYEDLDESAIQPGAFPSGERDNACHVCGKAFRRRSNLIAHERTHSGERWYNCSECGKSFVSRAAFLIHQRVHTGEKPYKCCYCGKGFNTGSSLTRHKRIHTGEKPYKCLACGKRFNDYSNFIVHKRIHTGEKPYECSVCGKRFSDNSNFIKHHH</sequence>
<dbReference type="SUPFAM" id="SSF57667">
    <property type="entry name" value="beta-beta-alpha zinc fingers"/>
    <property type="match status" value="3"/>
</dbReference>
<evidence type="ECO:0000256" key="3">
    <source>
        <dbReference type="ARBA" id="ARBA00022771"/>
    </source>
</evidence>
<dbReference type="PANTHER" id="PTHR14003">
    <property type="entry name" value="TRANSCRIPTIONAL REPRESSOR PROTEIN YY"/>
    <property type="match status" value="1"/>
</dbReference>
<keyword evidence="5" id="KW-0539">Nucleus</keyword>
<evidence type="ECO:0000256" key="7">
    <source>
        <dbReference type="SAM" id="MobiDB-lite"/>
    </source>
</evidence>